<keyword evidence="3" id="KW-1185">Reference proteome</keyword>
<dbReference type="EMBL" id="BONG01000004">
    <property type="protein sequence ID" value="GIF87424.1"/>
    <property type="molecule type" value="Genomic_DNA"/>
</dbReference>
<name>A0A8J3K100_9ACTN</name>
<evidence type="ECO:0000259" key="1">
    <source>
        <dbReference type="Pfam" id="PF04149"/>
    </source>
</evidence>
<accession>A0A8J3K100</accession>
<protein>
    <recommendedName>
        <fullName evidence="1">DUF397 domain-containing protein</fullName>
    </recommendedName>
</protein>
<dbReference type="AlphaFoldDB" id="A0A8J3K100"/>
<evidence type="ECO:0000313" key="3">
    <source>
        <dbReference type="Proteomes" id="UP000619293"/>
    </source>
</evidence>
<gene>
    <name evidence="2" type="ORF">Cch02nite_08680</name>
</gene>
<dbReference type="Pfam" id="PF04149">
    <property type="entry name" value="DUF397"/>
    <property type="match status" value="1"/>
</dbReference>
<dbReference type="Proteomes" id="UP000619293">
    <property type="component" value="Unassembled WGS sequence"/>
</dbReference>
<reference evidence="2 3" key="1">
    <citation type="submission" date="2021-01" db="EMBL/GenBank/DDBJ databases">
        <title>Whole genome shotgun sequence of Catellatospora chokoriensis NBRC 107358.</title>
        <authorList>
            <person name="Komaki H."/>
            <person name="Tamura T."/>
        </authorList>
    </citation>
    <scope>NUCLEOTIDE SEQUENCE [LARGE SCALE GENOMIC DNA]</scope>
    <source>
        <strain evidence="2 3">NBRC 107358</strain>
    </source>
</reference>
<comment type="caution">
    <text evidence="2">The sequence shown here is derived from an EMBL/GenBank/DDBJ whole genome shotgun (WGS) entry which is preliminary data.</text>
</comment>
<evidence type="ECO:0000313" key="2">
    <source>
        <dbReference type="EMBL" id="GIF87424.1"/>
    </source>
</evidence>
<feature type="domain" description="DUF397" evidence="1">
    <location>
        <begin position="9"/>
        <end position="59"/>
    </location>
</feature>
<proteinExistence type="predicted"/>
<organism evidence="2 3">
    <name type="scientific">Catellatospora chokoriensis</name>
    <dbReference type="NCBI Taxonomy" id="310353"/>
    <lineage>
        <taxon>Bacteria</taxon>
        <taxon>Bacillati</taxon>
        <taxon>Actinomycetota</taxon>
        <taxon>Actinomycetes</taxon>
        <taxon>Micromonosporales</taxon>
        <taxon>Micromonosporaceae</taxon>
        <taxon>Catellatospora</taxon>
    </lineage>
</organism>
<dbReference type="InterPro" id="IPR007278">
    <property type="entry name" value="DUF397"/>
</dbReference>
<sequence length="66" mass="7189">MSNVETQVSWQRSSRCNDAACVEVAQFGSEIGLRDAKDPQGPVLRVTRQDFAAFIAGIRSGDFIAD</sequence>